<name>A0A2P5RGR5_GOSBA</name>
<reference evidence="4" key="1">
    <citation type="journal article" date="2020" name="Nat. Genet.">
        <title>Genomic diversifications of five Gossypium allopolyploid species and their impact on cotton improvement.</title>
        <authorList>
            <person name="Chen Z.J."/>
            <person name="Sreedasyam A."/>
            <person name="Ando A."/>
            <person name="Song Q."/>
            <person name="De Santiago L.M."/>
            <person name="Hulse-Kemp A.M."/>
            <person name="Ding M."/>
            <person name="Ye W."/>
            <person name="Kirkbride R.C."/>
            <person name="Jenkins J."/>
            <person name="Plott C."/>
            <person name="Lovell J."/>
            <person name="Lin Y.M."/>
            <person name="Vaughn R."/>
            <person name="Liu B."/>
            <person name="Simpson S."/>
            <person name="Scheffler B.E."/>
            <person name="Wen L."/>
            <person name="Saski C.A."/>
            <person name="Grover C.E."/>
            <person name="Hu G."/>
            <person name="Conover J.L."/>
            <person name="Carlson J.W."/>
            <person name="Shu S."/>
            <person name="Boston L.B."/>
            <person name="Williams M."/>
            <person name="Peterson D.G."/>
            <person name="McGee K."/>
            <person name="Jones D.C."/>
            <person name="Wendel J.F."/>
            <person name="Stelly D.M."/>
            <person name="Grimwood J."/>
            <person name="Schmutz J."/>
        </authorList>
    </citation>
    <scope>NUCLEOTIDE SEQUENCE [LARGE SCALE GENOMIC DNA]</scope>
    <source>
        <strain evidence="4">cv. 3-79</strain>
    </source>
</reference>
<evidence type="ECO:0000256" key="2">
    <source>
        <dbReference type="SAM" id="Phobius"/>
    </source>
</evidence>
<proteinExistence type="predicted"/>
<gene>
    <name evidence="3" type="ORF">ES319_1Z010800v1</name>
</gene>
<feature type="transmembrane region" description="Helical" evidence="2">
    <location>
        <begin position="6"/>
        <end position="24"/>
    </location>
</feature>
<evidence type="ECO:0000256" key="1">
    <source>
        <dbReference type="SAM" id="MobiDB-lite"/>
    </source>
</evidence>
<dbReference type="Proteomes" id="UP000327439">
    <property type="component" value="Unassembled WGS sequence"/>
</dbReference>
<dbReference type="EMBL" id="ML706887">
    <property type="protein sequence ID" value="KAB1669780.1"/>
    <property type="molecule type" value="Genomic_DNA"/>
</dbReference>
<dbReference type="OrthoDB" id="846204at2759"/>
<protein>
    <submittedName>
        <fullName evidence="3">Uncharacterized protein</fullName>
    </submittedName>
</protein>
<keyword evidence="2" id="KW-0472">Membrane</keyword>
<keyword evidence="2" id="KW-0812">Transmembrane</keyword>
<dbReference type="AlphaFoldDB" id="A0A2P5RGR5"/>
<keyword evidence="4" id="KW-1185">Reference proteome</keyword>
<evidence type="ECO:0000313" key="4">
    <source>
        <dbReference type="Proteomes" id="UP000327439"/>
    </source>
</evidence>
<feature type="region of interest" description="Disordered" evidence="1">
    <location>
        <begin position="34"/>
        <end position="59"/>
    </location>
</feature>
<keyword evidence="2" id="KW-1133">Transmembrane helix</keyword>
<evidence type="ECO:0000313" key="3">
    <source>
        <dbReference type="EMBL" id="KAB1669780.1"/>
    </source>
</evidence>
<sequence>MASTTVYAAIPAVAIAAAGIYSFARHSEAKEFGGAGTRWSIGSTPAKRNQKVKDTPAPPKVAPQFDGLNCFETFVG</sequence>
<organism evidence="3 4">
    <name type="scientific">Gossypium barbadense</name>
    <name type="common">Sea Island cotton</name>
    <name type="synonym">Hibiscus barbadensis</name>
    <dbReference type="NCBI Taxonomy" id="3634"/>
    <lineage>
        <taxon>Eukaryota</taxon>
        <taxon>Viridiplantae</taxon>
        <taxon>Streptophyta</taxon>
        <taxon>Embryophyta</taxon>
        <taxon>Tracheophyta</taxon>
        <taxon>Spermatophyta</taxon>
        <taxon>Magnoliopsida</taxon>
        <taxon>eudicotyledons</taxon>
        <taxon>Gunneridae</taxon>
        <taxon>Pentapetalae</taxon>
        <taxon>rosids</taxon>
        <taxon>malvids</taxon>
        <taxon>Malvales</taxon>
        <taxon>Malvaceae</taxon>
        <taxon>Malvoideae</taxon>
        <taxon>Gossypium</taxon>
    </lineage>
</organism>
<accession>A0A2P5RGR5</accession>